<dbReference type="Proteomes" id="UP000238563">
    <property type="component" value="Unassembled WGS sequence"/>
</dbReference>
<sequence length="142" mass="14740">MFRHLLAIIAAALIAPAIAHAGESIKLKGPSARPNSVTYVGYDSFDADGNPVCTPCIEQRAAEAAKLQAYLERRERSRQYMARLQGNGPKPDSFVATANAATLPSTDAAAVAQTPAAPEPAAPSPASGLLAVEATPLRASMQ</sequence>
<evidence type="ECO:0000256" key="1">
    <source>
        <dbReference type="SAM" id="MobiDB-lite"/>
    </source>
</evidence>
<feature type="region of interest" description="Disordered" evidence="1">
    <location>
        <begin position="106"/>
        <end position="142"/>
    </location>
</feature>
<keyword evidence="2" id="KW-0732">Signal</keyword>
<feature type="signal peptide" evidence="2">
    <location>
        <begin position="1"/>
        <end position="21"/>
    </location>
</feature>
<comment type="caution">
    <text evidence="3">The sequence shown here is derived from an EMBL/GenBank/DDBJ whole genome shotgun (WGS) entry which is preliminary data.</text>
</comment>
<keyword evidence="4" id="KW-1185">Reference proteome</keyword>
<feature type="chain" id="PRO_5015722240" evidence="2">
    <location>
        <begin position="22"/>
        <end position="142"/>
    </location>
</feature>
<dbReference type="RefSeq" id="WP_105736937.1">
    <property type="nucleotide sequence ID" value="NZ_PVBT01000008.1"/>
</dbReference>
<accession>A0A2S9JBB9</accession>
<evidence type="ECO:0000256" key="2">
    <source>
        <dbReference type="SAM" id="SignalP"/>
    </source>
</evidence>
<evidence type="ECO:0000313" key="3">
    <source>
        <dbReference type="EMBL" id="PRD50083.1"/>
    </source>
</evidence>
<dbReference type="OrthoDB" id="8117345at2"/>
<proteinExistence type="predicted"/>
<name>A0A2S9JBB9_9HYPH</name>
<evidence type="ECO:0000313" key="4">
    <source>
        <dbReference type="Proteomes" id="UP000238563"/>
    </source>
</evidence>
<dbReference type="EMBL" id="PVBT01000008">
    <property type="protein sequence ID" value="PRD50083.1"/>
    <property type="molecule type" value="Genomic_DNA"/>
</dbReference>
<organism evidence="3 4">
    <name type="scientific">Phyllobacterium myrsinacearum</name>
    <dbReference type="NCBI Taxonomy" id="28101"/>
    <lineage>
        <taxon>Bacteria</taxon>
        <taxon>Pseudomonadati</taxon>
        <taxon>Pseudomonadota</taxon>
        <taxon>Alphaproteobacteria</taxon>
        <taxon>Hyphomicrobiales</taxon>
        <taxon>Phyllobacteriaceae</taxon>
        <taxon>Phyllobacterium</taxon>
    </lineage>
</organism>
<protein>
    <submittedName>
        <fullName evidence="3">Uncharacterized protein</fullName>
    </submittedName>
</protein>
<dbReference type="AlphaFoldDB" id="A0A2S9JBB9"/>
<reference evidence="3 4" key="1">
    <citation type="submission" date="2018-02" db="EMBL/GenBank/DDBJ databases">
        <title>The draft genome of Phyllobacterium myrsinacearum DSM5892.</title>
        <authorList>
            <person name="Li L."/>
            <person name="Liu L."/>
            <person name="Zhang X."/>
            <person name="Wang T."/>
        </authorList>
    </citation>
    <scope>NUCLEOTIDE SEQUENCE [LARGE SCALE GENOMIC DNA]</scope>
    <source>
        <strain evidence="3 4">DSM 5892</strain>
    </source>
</reference>
<gene>
    <name evidence="3" type="ORF">C5750_22385</name>
</gene>